<comment type="caution">
    <text evidence="6">The sequence shown here is derived from an EMBL/GenBank/DDBJ whole genome shotgun (WGS) entry which is preliminary data.</text>
</comment>
<dbReference type="GO" id="GO:0008270">
    <property type="term" value="F:zinc ion binding"/>
    <property type="evidence" value="ECO:0007669"/>
    <property type="project" value="UniProtKB-KW"/>
</dbReference>
<evidence type="ECO:0000256" key="4">
    <source>
        <dbReference type="SAM" id="MobiDB-lite"/>
    </source>
</evidence>
<accession>A0AAV6PG40</accession>
<evidence type="ECO:0000256" key="3">
    <source>
        <dbReference type="ARBA" id="ARBA00022833"/>
    </source>
</evidence>
<protein>
    <submittedName>
        <fullName evidence="6">Zinc finger BED domain-containing protein 4-like</fullName>
    </submittedName>
</protein>
<keyword evidence="1" id="KW-0479">Metal-binding</keyword>
<name>A0AAV6PG40_SOLSE</name>
<dbReference type="InterPro" id="IPR003656">
    <property type="entry name" value="Znf_BED"/>
</dbReference>
<reference evidence="6 7" key="1">
    <citation type="journal article" date="2021" name="Sci. Rep.">
        <title>Chromosome anchoring in Senegalese sole (Solea senegalensis) reveals sex-associated markers and genome rearrangements in flatfish.</title>
        <authorList>
            <person name="Guerrero-Cozar I."/>
            <person name="Gomez-Garrido J."/>
            <person name="Berbel C."/>
            <person name="Martinez-Blanch J.F."/>
            <person name="Alioto T."/>
            <person name="Claros M.G."/>
            <person name="Gagnaire P.A."/>
            <person name="Manchado M."/>
        </authorList>
    </citation>
    <scope>NUCLEOTIDE SEQUENCE [LARGE SCALE GENOMIC DNA]</scope>
    <source>
        <strain evidence="6">Sse05_10M</strain>
    </source>
</reference>
<feature type="region of interest" description="Disordered" evidence="4">
    <location>
        <begin position="135"/>
        <end position="168"/>
    </location>
</feature>
<evidence type="ECO:0000256" key="1">
    <source>
        <dbReference type="ARBA" id="ARBA00022723"/>
    </source>
</evidence>
<dbReference type="InterPro" id="IPR053031">
    <property type="entry name" value="Cuticle_assoc_protein"/>
</dbReference>
<sequence length="168" mass="19714">MWVCCRSCCVHRCCYHNHHCFWLFNMEPNRKRSRSQMWEHFELISPNKVQCLHCSMQLVYNNNTSSMLRHTVLSMKTSRRTLFMVVDRKQDLDDPGFKEFVGKLDPTYTLPSRQALKKMVGEKYEEEKAKAKAQLQSVEASKQQIGSPRRTAFREPGRQLALHTDTGT</sequence>
<dbReference type="EMBL" id="JAGKHQ010001020">
    <property type="protein sequence ID" value="KAG7462241.1"/>
    <property type="molecule type" value="Genomic_DNA"/>
</dbReference>
<feature type="domain" description="BED-type" evidence="5">
    <location>
        <begin position="35"/>
        <end position="70"/>
    </location>
</feature>
<dbReference type="Proteomes" id="UP000693946">
    <property type="component" value="Unassembled WGS sequence"/>
</dbReference>
<evidence type="ECO:0000313" key="7">
    <source>
        <dbReference type="Proteomes" id="UP000693946"/>
    </source>
</evidence>
<dbReference type="Pfam" id="PF02892">
    <property type="entry name" value="zf-BED"/>
    <property type="match status" value="1"/>
</dbReference>
<keyword evidence="3" id="KW-0862">Zinc</keyword>
<dbReference type="GO" id="GO:1990837">
    <property type="term" value="F:sequence-specific double-stranded DNA binding"/>
    <property type="evidence" value="ECO:0007669"/>
    <property type="project" value="TreeGrafter"/>
</dbReference>
<keyword evidence="2" id="KW-0863">Zinc-finger</keyword>
<feature type="compositionally biased region" description="Polar residues" evidence="4">
    <location>
        <begin position="135"/>
        <end position="146"/>
    </location>
</feature>
<organism evidence="6 7">
    <name type="scientific">Solea senegalensis</name>
    <name type="common">Senegalese sole</name>
    <dbReference type="NCBI Taxonomy" id="28829"/>
    <lineage>
        <taxon>Eukaryota</taxon>
        <taxon>Metazoa</taxon>
        <taxon>Chordata</taxon>
        <taxon>Craniata</taxon>
        <taxon>Vertebrata</taxon>
        <taxon>Euteleostomi</taxon>
        <taxon>Actinopterygii</taxon>
        <taxon>Neopterygii</taxon>
        <taxon>Teleostei</taxon>
        <taxon>Neoteleostei</taxon>
        <taxon>Acanthomorphata</taxon>
        <taxon>Carangaria</taxon>
        <taxon>Pleuronectiformes</taxon>
        <taxon>Pleuronectoidei</taxon>
        <taxon>Soleidae</taxon>
        <taxon>Solea</taxon>
    </lineage>
</organism>
<keyword evidence="7" id="KW-1185">Reference proteome</keyword>
<evidence type="ECO:0000256" key="2">
    <source>
        <dbReference type="ARBA" id="ARBA00022771"/>
    </source>
</evidence>
<proteinExistence type="predicted"/>
<dbReference type="SMART" id="SM00614">
    <property type="entry name" value="ZnF_BED"/>
    <property type="match status" value="1"/>
</dbReference>
<dbReference type="PANTHER" id="PTHR34396:SF25">
    <property type="entry name" value="BOUNDARY ELEMENT ASSOCIATED FACTOR"/>
    <property type="match status" value="1"/>
</dbReference>
<evidence type="ECO:0000313" key="6">
    <source>
        <dbReference type="EMBL" id="KAG7462241.1"/>
    </source>
</evidence>
<dbReference type="GO" id="GO:0006357">
    <property type="term" value="P:regulation of transcription by RNA polymerase II"/>
    <property type="evidence" value="ECO:0007669"/>
    <property type="project" value="TreeGrafter"/>
</dbReference>
<evidence type="ECO:0000259" key="5">
    <source>
        <dbReference type="Pfam" id="PF02892"/>
    </source>
</evidence>
<dbReference type="PANTHER" id="PTHR34396">
    <property type="entry name" value="OS03G0264950 PROTEIN-RELATED"/>
    <property type="match status" value="1"/>
</dbReference>
<dbReference type="GO" id="GO:0005634">
    <property type="term" value="C:nucleus"/>
    <property type="evidence" value="ECO:0007669"/>
    <property type="project" value="TreeGrafter"/>
</dbReference>
<gene>
    <name evidence="6" type="ORF">JOB18_035545</name>
</gene>
<dbReference type="AlphaFoldDB" id="A0AAV6PG40"/>